<sequence>MLLMIEKGIGGGLTQASMRYAKANNEKTSDYDPTKSKSWLIYQDYNNLYGWAMSHHMPNGSFKWVESKLGGLNDLNDTSPIGRIYEVHRVLQFNQSPWLVPYIALNTEMRRKASNDFEKDFFKLLNNVVFGKTMESMRKRIKMELVSSDRRLQKLINQSTFKHCFTYNETLNAVALENKIIDFCKPIYIDSLVYYIQTDDFYNYLLNNPNLLNRMDTANLPRDHPCYIAERKKIPGLFSDETDGRIMREFCALRAKFYAYILEDKEKIKAKGIRGHVVRNHMTFQDHKRWLYLKTKEELEAELDS</sequence>
<dbReference type="SUPFAM" id="SSF56672">
    <property type="entry name" value="DNA/RNA polymerases"/>
    <property type="match status" value="1"/>
</dbReference>
<evidence type="ECO:0000313" key="1">
    <source>
        <dbReference type="EMBL" id="KAE9522150.1"/>
    </source>
</evidence>
<protein>
    <recommendedName>
        <fullName evidence="3">DNA-directed DNA polymerase</fullName>
    </recommendedName>
</protein>
<dbReference type="Proteomes" id="UP000475862">
    <property type="component" value="Unassembled WGS sequence"/>
</dbReference>
<accession>A0A6G0SUT4</accession>
<dbReference type="PANTHER" id="PTHR31511">
    <property type="entry name" value="PROTEIN CBG23764"/>
    <property type="match status" value="1"/>
</dbReference>
<dbReference type="GO" id="GO:0071897">
    <property type="term" value="P:DNA biosynthetic process"/>
    <property type="evidence" value="ECO:0007669"/>
    <property type="project" value="UniProtKB-ARBA"/>
</dbReference>
<comment type="caution">
    <text evidence="1">The sequence shown here is derived from an EMBL/GenBank/DDBJ whole genome shotgun (WGS) entry which is preliminary data.</text>
</comment>
<evidence type="ECO:0008006" key="3">
    <source>
        <dbReference type="Google" id="ProtNLM"/>
    </source>
</evidence>
<dbReference type="PANTHER" id="PTHR31511:SF12">
    <property type="entry name" value="RHO TERMINATION FACTOR N-TERMINAL DOMAIN-CONTAINING PROTEIN"/>
    <property type="match status" value="1"/>
</dbReference>
<reference evidence="1 2" key="1">
    <citation type="submission" date="2019-08" db="EMBL/GenBank/DDBJ databases">
        <title>The genome of the soybean aphid Biotype 1, its phylome, world population structure and adaptation to the North American continent.</title>
        <authorList>
            <person name="Giordano R."/>
            <person name="Donthu R.K."/>
            <person name="Hernandez A.G."/>
            <person name="Wright C.L."/>
            <person name="Zimin A.V."/>
        </authorList>
    </citation>
    <scope>NUCLEOTIDE SEQUENCE [LARGE SCALE GENOMIC DNA]</scope>
    <source>
        <tissue evidence="1">Whole aphids</tissue>
    </source>
</reference>
<dbReference type="EMBL" id="VYZN01001597">
    <property type="protein sequence ID" value="KAE9522150.1"/>
    <property type="molecule type" value="Genomic_DNA"/>
</dbReference>
<dbReference type="AlphaFoldDB" id="A0A6G0SUT4"/>
<evidence type="ECO:0000313" key="2">
    <source>
        <dbReference type="Proteomes" id="UP000475862"/>
    </source>
</evidence>
<proteinExistence type="predicted"/>
<name>A0A6G0SUT4_APHGL</name>
<dbReference type="InterPro" id="IPR043502">
    <property type="entry name" value="DNA/RNA_pol_sf"/>
</dbReference>
<keyword evidence="2" id="KW-1185">Reference proteome</keyword>
<dbReference type="OrthoDB" id="414982at2759"/>
<gene>
    <name evidence="1" type="ORF">AGLY_017410</name>
</gene>
<organism evidence="1 2">
    <name type="scientific">Aphis glycines</name>
    <name type="common">Soybean aphid</name>
    <dbReference type="NCBI Taxonomy" id="307491"/>
    <lineage>
        <taxon>Eukaryota</taxon>
        <taxon>Metazoa</taxon>
        <taxon>Ecdysozoa</taxon>
        <taxon>Arthropoda</taxon>
        <taxon>Hexapoda</taxon>
        <taxon>Insecta</taxon>
        <taxon>Pterygota</taxon>
        <taxon>Neoptera</taxon>
        <taxon>Paraneoptera</taxon>
        <taxon>Hemiptera</taxon>
        <taxon>Sternorrhyncha</taxon>
        <taxon>Aphidomorpha</taxon>
        <taxon>Aphidoidea</taxon>
        <taxon>Aphididae</taxon>
        <taxon>Aphidini</taxon>
        <taxon>Aphis</taxon>
        <taxon>Aphis</taxon>
    </lineage>
</organism>